<sequence length="192" mass="21015">MHIHWLPVLLLLLALFATSTLAKLQDINVLNKQLDALKANAEAPEEKALREKIDATIARIGSQQSEGRAKVRLLQRDIKANNERLHWILALLVFVNLLLVLSVVLSGRAFGKVRSGLSVDKAERSQLNPPNRAPLPQSYQNRPQSTGHTPYPPSVASPFPSAPPMSQPQTATAPVPPYRTVGAGQPYSNMIP</sequence>
<feature type="compositionally biased region" description="Pro residues" evidence="1">
    <location>
        <begin position="150"/>
        <end position="166"/>
    </location>
</feature>
<feature type="chain" id="PRO_5041323023" evidence="3">
    <location>
        <begin position="23"/>
        <end position="192"/>
    </location>
</feature>
<dbReference type="Proteomes" id="UP001175271">
    <property type="component" value="Unassembled WGS sequence"/>
</dbReference>
<evidence type="ECO:0000256" key="1">
    <source>
        <dbReference type="SAM" id="MobiDB-lite"/>
    </source>
</evidence>
<evidence type="ECO:0000313" key="5">
    <source>
        <dbReference type="Proteomes" id="UP001175271"/>
    </source>
</evidence>
<accession>A0AA39HX83</accession>
<dbReference type="AlphaFoldDB" id="A0AA39HX83"/>
<feature type="transmembrane region" description="Helical" evidence="2">
    <location>
        <begin position="85"/>
        <end position="105"/>
    </location>
</feature>
<evidence type="ECO:0000256" key="2">
    <source>
        <dbReference type="SAM" id="Phobius"/>
    </source>
</evidence>
<keyword evidence="2" id="KW-1133">Transmembrane helix</keyword>
<evidence type="ECO:0000256" key="3">
    <source>
        <dbReference type="SAM" id="SignalP"/>
    </source>
</evidence>
<feature type="compositionally biased region" description="Polar residues" evidence="1">
    <location>
        <begin position="137"/>
        <end position="148"/>
    </location>
</feature>
<keyword evidence="2" id="KW-0812">Transmembrane</keyword>
<proteinExistence type="predicted"/>
<evidence type="ECO:0000313" key="4">
    <source>
        <dbReference type="EMBL" id="KAK0412934.1"/>
    </source>
</evidence>
<feature type="signal peptide" evidence="3">
    <location>
        <begin position="1"/>
        <end position="22"/>
    </location>
</feature>
<protein>
    <submittedName>
        <fullName evidence="4">Uncharacterized protein</fullName>
    </submittedName>
</protein>
<gene>
    <name evidence="4" type="ORF">QR680_006488</name>
</gene>
<feature type="region of interest" description="Disordered" evidence="1">
    <location>
        <begin position="121"/>
        <end position="192"/>
    </location>
</feature>
<keyword evidence="2" id="KW-0472">Membrane</keyword>
<keyword evidence="5" id="KW-1185">Reference proteome</keyword>
<reference evidence="4" key="1">
    <citation type="submission" date="2023-06" db="EMBL/GenBank/DDBJ databases">
        <title>Genomic analysis of the entomopathogenic nematode Steinernema hermaphroditum.</title>
        <authorList>
            <person name="Schwarz E.M."/>
            <person name="Heppert J.K."/>
            <person name="Baniya A."/>
            <person name="Schwartz H.T."/>
            <person name="Tan C.-H."/>
            <person name="Antoshechkin I."/>
            <person name="Sternberg P.W."/>
            <person name="Goodrich-Blair H."/>
            <person name="Dillman A.R."/>
        </authorList>
    </citation>
    <scope>NUCLEOTIDE SEQUENCE</scope>
    <source>
        <strain evidence="4">PS9179</strain>
        <tissue evidence="4">Whole animal</tissue>
    </source>
</reference>
<keyword evidence="3" id="KW-0732">Signal</keyword>
<organism evidence="4 5">
    <name type="scientific">Steinernema hermaphroditum</name>
    <dbReference type="NCBI Taxonomy" id="289476"/>
    <lineage>
        <taxon>Eukaryota</taxon>
        <taxon>Metazoa</taxon>
        <taxon>Ecdysozoa</taxon>
        <taxon>Nematoda</taxon>
        <taxon>Chromadorea</taxon>
        <taxon>Rhabditida</taxon>
        <taxon>Tylenchina</taxon>
        <taxon>Panagrolaimomorpha</taxon>
        <taxon>Strongyloidoidea</taxon>
        <taxon>Steinernematidae</taxon>
        <taxon>Steinernema</taxon>
    </lineage>
</organism>
<name>A0AA39HX83_9BILA</name>
<dbReference type="EMBL" id="JAUCMV010000003">
    <property type="protein sequence ID" value="KAK0412934.1"/>
    <property type="molecule type" value="Genomic_DNA"/>
</dbReference>
<comment type="caution">
    <text evidence="4">The sequence shown here is derived from an EMBL/GenBank/DDBJ whole genome shotgun (WGS) entry which is preliminary data.</text>
</comment>